<evidence type="ECO:0000256" key="1">
    <source>
        <dbReference type="ARBA" id="ARBA00023002"/>
    </source>
</evidence>
<dbReference type="Gene3D" id="2.30.110.10">
    <property type="entry name" value="Electron Transport, Fmn-binding Protein, Chain A"/>
    <property type="match status" value="1"/>
</dbReference>
<reference evidence="3" key="1">
    <citation type="submission" date="2022-10" db="EMBL/GenBank/DDBJ databases">
        <title>The complete genomes of actinobacterial strains from the NBC collection.</title>
        <authorList>
            <person name="Joergensen T.S."/>
            <person name="Alvarez Arevalo M."/>
            <person name="Sterndorff E.B."/>
            <person name="Faurdal D."/>
            <person name="Vuksanovic O."/>
            <person name="Mourched A.-S."/>
            <person name="Charusanti P."/>
            <person name="Shaw S."/>
            <person name="Blin K."/>
            <person name="Weber T."/>
        </authorList>
    </citation>
    <scope>NUCLEOTIDE SEQUENCE</scope>
    <source>
        <strain evidence="3">NBC_00148</strain>
    </source>
</reference>
<dbReference type="PANTHER" id="PTHR35176">
    <property type="entry name" value="HEME OXYGENASE HI_0854-RELATED"/>
    <property type="match status" value="1"/>
</dbReference>
<evidence type="ECO:0000313" key="3">
    <source>
        <dbReference type="EMBL" id="WTQ77689.1"/>
    </source>
</evidence>
<dbReference type="GO" id="GO:0016627">
    <property type="term" value="F:oxidoreductase activity, acting on the CH-CH group of donors"/>
    <property type="evidence" value="ECO:0007669"/>
    <property type="project" value="TreeGrafter"/>
</dbReference>
<dbReference type="GO" id="GO:0070967">
    <property type="term" value="F:coenzyme F420 binding"/>
    <property type="evidence" value="ECO:0007669"/>
    <property type="project" value="TreeGrafter"/>
</dbReference>
<dbReference type="NCBIfam" id="TIGR04023">
    <property type="entry name" value="PPOX_MSMEG_5819"/>
    <property type="match status" value="1"/>
</dbReference>
<dbReference type="EC" id="1.-.-.-" evidence="3"/>
<feature type="domain" description="Pyridoxamine 5'-phosphate oxidase N-terminal" evidence="2">
    <location>
        <begin position="9"/>
        <end position="103"/>
    </location>
</feature>
<dbReference type="GO" id="GO:0005829">
    <property type="term" value="C:cytosol"/>
    <property type="evidence" value="ECO:0007669"/>
    <property type="project" value="TreeGrafter"/>
</dbReference>
<dbReference type="AlphaFoldDB" id="A0AAU1M2M0"/>
<proteinExistence type="predicted"/>
<dbReference type="EMBL" id="CP108169">
    <property type="protein sequence ID" value="WTQ77689.1"/>
    <property type="molecule type" value="Genomic_DNA"/>
</dbReference>
<organism evidence="3">
    <name type="scientific">Streptomyces sp. NBC_00148</name>
    <dbReference type="NCBI Taxonomy" id="2903626"/>
    <lineage>
        <taxon>Bacteria</taxon>
        <taxon>Bacillati</taxon>
        <taxon>Actinomycetota</taxon>
        <taxon>Actinomycetes</taxon>
        <taxon>Kitasatosporales</taxon>
        <taxon>Streptomycetaceae</taxon>
        <taxon>Streptomyces</taxon>
    </lineage>
</organism>
<accession>A0AAU1M2M0</accession>
<dbReference type="SUPFAM" id="SSF50475">
    <property type="entry name" value="FMN-binding split barrel"/>
    <property type="match status" value="1"/>
</dbReference>
<keyword evidence="1 3" id="KW-0560">Oxidoreductase</keyword>
<name>A0AAU1M2M0_9ACTN</name>
<dbReference type="InterPro" id="IPR024031">
    <property type="entry name" value="MSMEG_5819/OxyR"/>
</dbReference>
<dbReference type="PANTHER" id="PTHR35176:SF6">
    <property type="entry name" value="HEME OXYGENASE HI_0854-RELATED"/>
    <property type="match status" value="1"/>
</dbReference>
<protein>
    <submittedName>
        <fullName evidence="3">PPOX class F420-dependent oxidoreductase</fullName>
        <ecNumber evidence="3">1.-.-.-</ecNumber>
    </submittedName>
</protein>
<evidence type="ECO:0000259" key="2">
    <source>
        <dbReference type="Pfam" id="PF01243"/>
    </source>
</evidence>
<dbReference type="InterPro" id="IPR012349">
    <property type="entry name" value="Split_barrel_FMN-bd"/>
</dbReference>
<dbReference type="Pfam" id="PF01243">
    <property type="entry name" value="PNPOx_N"/>
    <property type="match status" value="1"/>
</dbReference>
<gene>
    <name evidence="3" type="ORF">OG222_33140</name>
</gene>
<dbReference type="InterPro" id="IPR011576">
    <property type="entry name" value="Pyridox_Oxase_N"/>
</dbReference>
<dbReference type="InterPro" id="IPR052019">
    <property type="entry name" value="F420H2_bilvrd_red/Heme_oxyg"/>
</dbReference>
<sequence>MSVFTADEQTYLDSQLLGRLATIASDGAPQARPVAFLYNRDYDTIDIGGHNLVASRKYRNIQADPRVSFVVDDLASTTPWSPRGIEIRGTAELLAAEPPRPGFDAALIRIHPARVLAWGLDTDPYGPPNARNVTAGPSSTSTGG</sequence>